<evidence type="ECO:0000313" key="1">
    <source>
        <dbReference type="EMBL" id="KAL3592396.1"/>
    </source>
</evidence>
<reference evidence="1 2" key="1">
    <citation type="journal article" date="2024" name="Plant Biotechnol. J.">
        <title>Genome and CRISPR/Cas9 system of a widespread forest tree (Populus alba) in the world.</title>
        <authorList>
            <person name="Liu Y.J."/>
            <person name="Jiang P.F."/>
            <person name="Han X.M."/>
            <person name="Li X.Y."/>
            <person name="Wang H.M."/>
            <person name="Wang Y.J."/>
            <person name="Wang X.X."/>
            <person name="Zeng Q.Y."/>
        </authorList>
    </citation>
    <scope>NUCLEOTIDE SEQUENCE [LARGE SCALE GENOMIC DNA]</scope>
    <source>
        <strain evidence="2">cv. PAL-ZL1</strain>
    </source>
</reference>
<name>A0ACC4CCH3_POPAL</name>
<comment type="caution">
    <text evidence="1">The sequence shown here is derived from an EMBL/GenBank/DDBJ whole genome shotgun (WGS) entry which is preliminary data.</text>
</comment>
<dbReference type="EMBL" id="RCHU02000005">
    <property type="protein sequence ID" value="KAL3592396.1"/>
    <property type="molecule type" value="Genomic_DNA"/>
</dbReference>
<sequence>MYLSSLSQPPNELTTAMTISPFLVGKLTPSSTWVEGTRTLVRKVQESQFTAPPLQRVLATENVRLMTGVQTKDNAEIEITFSGSNPFMS</sequence>
<proteinExistence type="predicted"/>
<protein>
    <submittedName>
        <fullName evidence="1">Uncharacterized protein</fullName>
    </submittedName>
</protein>
<keyword evidence="2" id="KW-1185">Reference proteome</keyword>
<accession>A0ACC4CCH3</accession>
<organism evidence="1 2">
    <name type="scientific">Populus alba</name>
    <name type="common">White poplar</name>
    <dbReference type="NCBI Taxonomy" id="43335"/>
    <lineage>
        <taxon>Eukaryota</taxon>
        <taxon>Viridiplantae</taxon>
        <taxon>Streptophyta</taxon>
        <taxon>Embryophyta</taxon>
        <taxon>Tracheophyta</taxon>
        <taxon>Spermatophyta</taxon>
        <taxon>Magnoliopsida</taxon>
        <taxon>eudicotyledons</taxon>
        <taxon>Gunneridae</taxon>
        <taxon>Pentapetalae</taxon>
        <taxon>rosids</taxon>
        <taxon>fabids</taxon>
        <taxon>Malpighiales</taxon>
        <taxon>Salicaceae</taxon>
        <taxon>Saliceae</taxon>
        <taxon>Populus</taxon>
    </lineage>
</organism>
<gene>
    <name evidence="1" type="ORF">D5086_011036</name>
</gene>
<dbReference type="Proteomes" id="UP000309997">
    <property type="component" value="Unassembled WGS sequence"/>
</dbReference>
<evidence type="ECO:0000313" key="2">
    <source>
        <dbReference type="Proteomes" id="UP000309997"/>
    </source>
</evidence>